<evidence type="ECO:0000313" key="4">
    <source>
        <dbReference type="Proteomes" id="UP001162131"/>
    </source>
</evidence>
<organism evidence="3 4">
    <name type="scientific">Blepharisma stoltei</name>
    <dbReference type="NCBI Taxonomy" id="1481888"/>
    <lineage>
        <taxon>Eukaryota</taxon>
        <taxon>Sar</taxon>
        <taxon>Alveolata</taxon>
        <taxon>Ciliophora</taxon>
        <taxon>Postciliodesmatophora</taxon>
        <taxon>Heterotrichea</taxon>
        <taxon>Heterotrichida</taxon>
        <taxon>Blepharismidae</taxon>
        <taxon>Blepharisma</taxon>
    </lineage>
</organism>
<protein>
    <recommendedName>
        <fullName evidence="2">PCI domain-containing protein</fullName>
    </recommendedName>
</protein>
<dbReference type="GO" id="GO:0002183">
    <property type="term" value="P:cytoplasmic translational initiation"/>
    <property type="evidence" value="ECO:0007669"/>
    <property type="project" value="TreeGrafter"/>
</dbReference>
<gene>
    <name evidence="3" type="ORF">BSTOLATCC_MIC24254</name>
</gene>
<evidence type="ECO:0000313" key="3">
    <source>
        <dbReference type="EMBL" id="CAG9319705.1"/>
    </source>
</evidence>
<sequence length="353" mass="40008">MSVIVNISNEDPGFELLKSTKGLINTESIKDKWVAHSKVVKIEKVLKILFNQVQGLLSGNDSDIQGRFTLIAFLLNSKKNSDLTLSLIRALSSVTESSRPAMQALSLLYDAITEGSLKFAIFKAILSQAKNADLLNMILPHLQKIENFSKDWTDVASEEKQEFYWEISQLPINESLKAKFIKMLISETSDLPQAHFEEAISQLISYSDASEITSILSLPCINKITGHFAELIKILQEVSVSKYLVFKQSNEDYLASKGFNADKCLDTIRVLALCDLAKHHEEFSYAQAAQQLQVTEEEIDDWVVKSVTFNLLDARIDEVEKKIRATKNTSDQDEKYWENIHQLLEGWEKNLSR</sequence>
<feature type="domain" description="PCI" evidence="2">
    <location>
        <begin position="259"/>
        <end position="343"/>
    </location>
</feature>
<dbReference type="EMBL" id="CAJZBQ010000023">
    <property type="protein sequence ID" value="CAG9319705.1"/>
    <property type="molecule type" value="Genomic_DNA"/>
</dbReference>
<comment type="similarity">
    <text evidence="1">Belongs to the CSN7/EIF3M family. CSN7 subfamily.</text>
</comment>
<dbReference type="PANTHER" id="PTHR15350">
    <property type="entry name" value="COP9 SIGNALOSOME COMPLEX SUBUNIT 7/DENDRITIC CELL PROTEIN GA17"/>
    <property type="match status" value="1"/>
</dbReference>
<dbReference type="PANTHER" id="PTHR15350:SF2">
    <property type="entry name" value="EUKARYOTIC TRANSLATION INITIATION FACTOR 3 SUBUNIT M"/>
    <property type="match status" value="1"/>
</dbReference>
<reference evidence="3" key="1">
    <citation type="submission" date="2021-09" db="EMBL/GenBank/DDBJ databases">
        <authorList>
            <consortium name="AG Swart"/>
            <person name="Singh M."/>
            <person name="Singh A."/>
            <person name="Seah K."/>
            <person name="Emmerich C."/>
        </authorList>
    </citation>
    <scope>NUCLEOTIDE SEQUENCE</scope>
    <source>
        <strain evidence="3">ATCC30299</strain>
    </source>
</reference>
<evidence type="ECO:0000256" key="1">
    <source>
        <dbReference type="ARBA" id="ARBA00008482"/>
    </source>
</evidence>
<accession>A0AAU9J2X7</accession>
<comment type="caution">
    <text evidence="3">The sequence shown here is derived from an EMBL/GenBank/DDBJ whole genome shotgun (WGS) entry which is preliminary data.</text>
</comment>
<dbReference type="AlphaFoldDB" id="A0AAU9J2X7"/>
<dbReference type="Proteomes" id="UP001162131">
    <property type="component" value="Unassembled WGS sequence"/>
</dbReference>
<keyword evidence="4" id="KW-1185">Reference proteome</keyword>
<dbReference type="InterPro" id="IPR045237">
    <property type="entry name" value="COPS7/eIF3m"/>
</dbReference>
<dbReference type="Pfam" id="PF01399">
    <property type="entry name" value="PCI"/>
    <property type="match status" value="1"/>
</dbReference>
<dbReference type="InterPro" id="IPR000717">
    <property type="entry name" value="PCI_dom"/>
</dbReference>
<dbReference type="SMART" id="SM00088">
    <property type="entry name" value="PINT"/>
    <property type="match status" value="1"/>
</dbReference>
<name>A0AAU9J2X7_9CILI</name>
<proteinExistence type="inferred from homology"/>
<evidence type="ECO:0000259" key="2">
    <source>
        <dbReference type="SMART" id="SM00088"/>
    </source>
</evidence>
<dbReference type="GO" id="GO:0005852">
    <property type="term" value="C:eukaryotic translation initiation factor 3 complex"/>
    <property type="evidence" value="ECO:0007669"/>
    <property type="project" value="TreeGrafter"/>
</dbReference>